<dbReference type="GO" id="GO:0005737">
    <property type="term" value="C:cytoplasm"/>
    <property type="evidence" value="ECO:0007669"/>
    <property type="project" value="InterPro"/>
</dbReference>
<keyword evidence="7" id="KW-0732">Signal</keyword>
<dbReference type="EMBL" id="AJ937530">
    <property type="protein sequence ID" value="CAI77906.1"/>
    <property type="molecule type" value="mRNA"/>
</dbReference>
<evidence type="ECO:0000313" key="8">
    <source>
        <dbReference type="EMBL" id="CAI77906.1"/>
    </source>
</evidence>
<accession>A0PCY4</accession>
<evidence type="ECO:0000256" key="2">
    <source>
        <dbReference type="ARBA" id="ARBA00006220"/>
    </source>
</evidence>
<evidence type="ECO:0000256" key="3">
    <source>
        <dbReference type="ARBA" id="ARBA00012146"/>
    </source>
</evidence>
<dbReference type="InterPro" id="IPR036649">
    <property type="entry name" value="Pyrophosphatase_sf"/>
</dbReference>
<evidence type="ECO:0000256" key="4">
    <source>
        <dbReference type="ARBA" id="ARBA00022723"/>
    </source>
</evidence>
<feature type="chain" id="PRO_5002628159" description="inorganic diphosphatase" evidence="7">
    <location>
        <begin position="17"/>
        <end position="218"/>
    </location>
</feature>
<dbReference type="EC" id="3.6.1.1" evidence="3"/>
<dbReference type="GO" id="GO:0004427">
    <property type="term" value="F:inorganic diphosphate phosphatase activity"/>
    <property type="evidence" value="ECO:0007669"/>
    <property type="project" value="UniProtKB-EC"/>
</dbReference>
<dbReference type="PANTHER" id="PTHR10286">
    <property type="entry name" value="INORGANIC PYROPHOSPHATASE"/>
    <property type="match status" value="1"/>
</dbReference>
<dbReference type="Gene3D" id="3.90.80.10">
    <property type="entry name" value="Inorganic pyrophosphatase"/>
    <property type="match status" value="1"/>
</dbReference>
<reference evidence="8" key="1">
    <citation type="submission" date="2005-04" db="EMBL/GenBank/DDBJ databases">
        <title>Protein Targeting into the Complex Plastid of Cryptophytes.</title>
        <authorList>
            <person name="Gould S.B."/>
            <person name="Sommer M.S."/>
            <person name="Maier U.G."/>
        </authorList>
    </citation>
    <scope>NUCLEOTIDE SEQUENCE</scope>
</reference>
<keyword evidence="5" id="KW-0378">Hydrolase</keyword>
<keyword evidence="4" id="KW-0479">Metal-binding</keyword>
<sequence length="218" mass="24497">MLRISLVLALLPSAAAFSGAFMPSVGLRGSHPLSIGARRVVLATPSSRSERARIHVSPITRMSYSTKEKGSFPSEEYRCFFEKDGKVVSPWHGIPTWADKDKNIVNAVIEITKNTRPKMEVATKEESNPIKQDMKKGKLRDYPLDIFWNYGMIPQTWENPKHEHPELKAFGDNDPVDIVEIGSSPIPRGQVVSVKALGTLAMIDRGELDWEGHRRLHR</sequence>
<evidence type="ECO:0000256" key="7">
    <source>
        <dbReference type="SAM" id="SignalP"/>
    </source>
</evidence>
<protein>
    <recommendedName>
        <fullName evidence="3">inorganic diphosphatase</fullName>
        <ecNumber evidence="3">3.6.1.1</ecNumber>
    </recommendedName>
</protein>
<evidence type="ECO:0000256" key="1">
    <source>
        <dbReference type="ARBA" id="ARBA00001946"/>
    </source>
</evidence>
<dbReference type="SUPFAM" id="SSF50324">
    <property type="entry name" value="Inorganic pyrophosphatase"/>
    <property type="match status" value="1"/>
</dbReference>
<evidence type="ECO:0000256" key="5">
    <source>
        <dbReference type="ARBA" id="ARBA00022801"/>
    </source>
</evidence>
<dbReference type="PROSITE" id="PS00387">
    <property type="entry name" value="PPASE"/>
    <property type="match status" value="1"/>
</dbReference>
<organism evidence="8">
    <name type="scientific">Guillardia theta</name>
    <name type="common">Cryptophyte</name>
    <name type="synonym">Cryptomonas phi</name>
    <dbReference type="NCBI Taxonomy" id="55529"/>
    <lineage>
        <taxon>Eukaryota</taxon>
        <taxon>Cryptophyceae</taxon>
        <taxon>Pyrenomonadales</taxon>
        <taxon>Geminigeraceae</taxon>
        <taxon>Guillardia</taxon>
    </lineage>
</organism>
<keyword evidence="6" id="KW-0460">Magnesium</keyword>
<comment type="similarity">
    <text evidence="2">Belongs to the PPase family.</text>
</comment>
<dbReference type="GO" id="GO:0006796">
    <property type="term" value="P:phosphate-containing compound metabolic process"/>
    <property type="evidence" value="ECO:0007669"/>
    <property type="project" value="InterPro"/>
</dbReference>
<evidence type="ECO:0000256" key="6">
    <source>
        <dbReference type="ARBA" id="ARBA00022842"/>
    </source>
</evidence>
<dbReference type="AlphaFoldDB" id="A0PCY4"/>
<dbReference type="GO" id="GO:0000287">
    <property type="term" value="F:magnesium ion binding"/>
    <property type="evidence" value="ECO:0007669"/>
    <property type="project" value="InterPro"/>
</dbReference>
<dbReference type="InterPro" id="IPR008162">
    <property type="entry name" value="Pyrophosphatase"/>
</dbReference>
<comment type="cofactor">
    <cofactor evidence="1">
        <name>Mg(2+)</name>
        <dbReference type="ChEBI" id="CHEBI:18420"/>
    </cofactor>
</comment>
<name>A0PCY4_GUITH</name>
<dbReference type="Pfam" id="PF00719">
    <property type="entry name" value="Pyrophosphatase"/>
    <property type="match status" value="1"/>
</dbReference>
<gene>
    <name evidence="8" type="primary">pyrop</name>
</gene>
<proteinExistence type="evidence at transcript level"/>
<feature type="signal peptide" evidence="7">
    <location>
        <begin position="1"/>
        <end position="16"/>
    </location>
</feature>